<reference evidence="3" key="1">
    <citation type="journal article" date="2017" name="Genome Biol.">
        <title>Comparative genomics reveals high biological diversity and specific adaptations in the industrially and medically important fungal genus Aspergillus.</title>
        <authorList>
            <person name="de Vries R.P."/>
            <person name="Riley R."/>
            <person name="Wiebenga A."/>
            <person name="Aguilar-Osorio G."/>
            <person name="Amillis S."/>
            <person name="Uchima C.A."/>
            <person name="Anderluh G."/>
            <person name="Asadollahi M."/>
            <person name="Askin M."/>
            <person name="Barry K."/>
            <person name="Battaglia E."/>
            <person name="Bayram O."/>
            <person name="Benocci T."/>
            <person name="Braus-Stromeyer S.A."/>
            <person name="Caldana C."/>
            <person name="Canovas D."/>
            <person name="Cerqueira G.C."/>
            <person name="Chen F."/>
            <person name="Chen W."/>
            <person name="Choi C."/>
            <person name="Clum A."/>
            <person name="Dos Santos R.A."/>
            <person name="Damasio A.R."/>
            <person name="Diallinas G."/>
            <person name="Emri T."/>
            <person name="Fekete E."/>
            <person name="Flipphi M."/>
            <person name="Freyberg S."/>
            <person name="Gallo A."/>
            <person name="Gournas C."/>
            <person name="Habgood R."/>
            <person name="Hainaut M."/>
            <person name="Harispe M.L."/>
            <person name="Henrissat B."/>
            <person name="Hilden K.S."/>
            <person name="Hope R."/>
            <person name="Hossain A."/>
            <person name="Karabika E."/>
            <person name="Karaffa L."/>
            <person name="Karanyi Z."/>
            <person name="Krasevec N."/>
            <person name="Kuo A."/>
            <person name="Kusch H."/>
            <person name="LaButti K."/>
            <person name="Lagendijk E.L."/>
            <person name="Lapidus A."/>
            <person name="Levasseur A."/>
            <person name="Lindquist E."/>
            <person name="Lipzen A."/>
            <person name="Logrieco A.F."/>
            <person name="MacCabe A."/>
            <person name="Maekelae M.R."/>
            <person name="Malavazi I."/>
            <person name="Melin P."/>
            <person name="Meyer V."/>
            <person name="Mielnichuk N."/>
            <person name="Miskei M."/>
            <person name="Molnar A.P."/>
            <person name="Mule G."/>
            <person name="Ngan C.Y."/>
            <person name="Orejas M."/>
            <person name="Orosz E."/>
            <person name="Ouedraogo J.P."/>
            <person name="Overkamp K.M."/>
            <person name="Park H.-S."/>
            <person name="Perrone G."/>
            <person name="Piumi F."/>
            <person name="Punt P.J."/>
            <person name="Ram A.F."/>
            <person name="Ramon A."/>
            <person name="Rauscher S."/>
            <person name="Record E."/>
            <person name="Riano-Pachon D.M."/>
            <person name="Robert V."/>
            <person name="Roehrig J."/>
            <person name="Ruller R."/>
            <person name="Salamov A."/>
            <person name="Salih N.S."/>
            <person name="Samson R.A."/>
            <person name="Sandor E."/>
            <person name="Sanguinetti M."/>
            <person name="Schuetze T."/>
            <person name="Sepcic K."/>
            <person name="Shelest E."/>
            <person name="Sherlock G."/>
            <person name="Sophianopoulou V."/>
            <person name="Squina F.M."/>
            <person name="Sun H."/>
            <person name="Susca A."/>
            <person name="Todd R.B."/>
            <person name="Tsang A."/>
            <person name="Unkles S.E."/>
            <person name="van de Wiele N."/>
            <person name="van Rossen-Uffink D."/>
            <person name="Oliveira J.V."/>
            <person name="Vesth T.C."/>
            <person name="Visser J."/>
            <person name="Yu J.-H."/>
            <person name="Zhou M."/>
            <person name="Andersen M.R."/>
            <person name="Archer D.B."/>
            <person name="Baker S.E."/>
            <person name="Benoit I."/>
            <person name="Brakhage A.A."/>
            <person name="Braus G.H."/>
            <person name="Fischer R."/>
            <person name="Frisvad J.C."/>
            <person name="Goldman G.H."/>
            <person name="Houbraken J."/>
            <person name="Oakley B."/>
            <person name="Pocsi I."/>
            <person name="Scazzocchio C."/>
            <person name="Seiboth B."/>
            <person name="vanKuyk P.A."/>
            <person name="Wortman J."/>
            <person name="Dyer P.S."/>
            <person name="Grigoriev I.V."/>
        </authorList>
    </citation>
    <scope>NUCLEOTIDE SEQUENCE [LARGE SCALE GENOMIC DNA]</scope>
    <source>
        <strain evidence="3">CBS 101740 / IMI 381727 / IBT 21946</strain>
    </source>
</reference>
<dbReference type="GeneID" id="93581951"/>
<accession>A0A1L9U270</accession>
<evidence type="ECO:0000259" key="1">
    <source>
        <dbReference type="PROSITE" id="PS50181"/>
    </source>
</evidence>
<gene>
    <name evidence="2" type="ORF">ASPBRDRAFT_79617</name>
</gene>
<name>A0A1L9U270_ASPBC</name>
<organism evidence="2 3">
    <name type="scientific">Aspergillus brasiliensis (strain CBS 101740 / IMI 381727 / IBT 21946)</name>
    <dbReference type="NCBI Taxonomy" id="767769"/>
    <lineage>
        <taxon>Eukaryota</taxon>
        <taxon>Fungi</taxon>
        <taxon>Dikarya</taxon>
        <taxon>Ascomycota</taxon>
        <taxon>Pezizomycotina</taxon>
        <taxon>Eurotiomycetes</taxon>
        <taxon>Eurotiomycetidae</taxon>
        <taxon>Eurotiales</taxon>
        <taxon>Aspergillaceae</taxon>
        <taxon>Aspergillus</taxon>
        <taxon>Aspergillus subgen. Circumdati</taxon>
    </lineage>
</organism>
<dbReference type="EMBL" id="KV878707">
    <property type="protein sequence ID" value="OJJ65786.1"/>
    <property type="molecule type" value="Genomic_DNA"/>
</dbReference>
<dbReference type="SUPFAM" id="SSF81383">
    <property type="entry name" value="F-box domain"/>
    <property type="match status" value="1"/>
</dbReference>
<keyword evidence="3" id="KW-1185">Reference proteome</keyword>
<dbReference type="RefSeq" id="XP_067473037.1">
    <property type="nucleotide sequence ID" value="XM_067629464.1"/>
</dbReference>
<dbReference type="PROSITE" id="PS50181">
    <property type="entry name" value="FBOX"/>
    <property type="match status" value="1"/>
</dbReference>
<dbReference type="VEuPathDB" id="FungiDB:ASPBRDRAFT_79617"/>
<sequence length="327" mass="37335">MKRWCIFSETAYRSDGDIATVCPLLGLPPELLLQIVSHLSIIEEICLFMTCKQLYAAYGPISKPEWVQVHRPAAAIPQSFYSYTSVALRWKLLRYLENDRWQACFRCLVLHPPASFPMQKEDSEHEELLCSLGLLAGIVEICPCKKLTFHETMGLRETLRTRQRSLGALSTQLAPGSLGRFCWHSCTHHSGSTQLAIAVFPRLESEDQLILKTEYQLSITQEHPGVEPLTPYQTCAHRYLDSWLASVCQGTPYGLPDRHCTPCSRIFRCEFCNTTLKCLHVWPRGKVDGQGKRTYLFYTERNLGRGSSFPDKIWAAQRSHPLRTEAR</sequence>
<evidence type="ECO:0000313" key="3">
    <source>
        <dbReference type="Proteomes" id="UP000184499"/>
    </source>
</evidence>
<dbReference type="InterPro" id="IPR001810">
    <property type="entry name" value="F-box_dom"/>
</dbReference>
<proteinExistence type="predicted"/>
<dbReference type="InterPro" id="IPR036047">
    <property type="entry name" value="F-box-like_dom_sf"/>
</dbReference>
<dbReference type="OMA" id="CQTTICQ"/>
<dbReference type="Proteomes" id="UP000184499">
    <property type="component" value="Unassembled WGS sequence"/>
</dbReference>
<protein>
    <recommendedName>
        <fullName evidence="1">F-box domain-containing protein</fullName>
    </recommendedName>
</protein>
<dbReference type="AlphaFoldDB" id="A0A1L9U270"/>
<evidence type="ECO:0000313" key="2">
    <source>
        <dbReference type="EMBL" id="OJJ65786.1"/>
    </source>
</evidence>
<dbReference type="OrthoDB" id="3766406at2759"/>
<feature type="domain" description="F-box" evidence="1">
    <location>
        <begin position="21"/>
        <end position="69"/>
    </location>
</feature>